<dbReference type="InterPro" id="IPR001633">
    <property type="entry name" value="EAL_dom"/>
</dbReference>
<keyword evidence="3" id="KW-0973">c-di-GMP</keyword>
<evidence type="ECO:0000256" key="3">
    <source>
        <dbReference type="ARBA" id="ARBA00022636"/>
    </source>
</evidence>
<dbReference type="Gene3D" id="3.30.450.40">
    <property type="match status" value="1"/>
</dbReference>
<dbReference type="PROSITE" id="PS50113">
    <property type="entry name" value="PAC"/>
    <property type="match status" value="1"/>
</dbReference>
<dbReference type="SUPFAM" id="SSF141868">
    <property type="entry name" value="EAL domain-like"/>
    <property type="match status" value="1"/>
</dbReference>
<dbReference type="SUPFAM" id="SSF55073">
    <property type="entry name" value="Nucleotide cyclase"/>
    <property type="match status" value="1"/>
</dbReference>
<comment type="subcellular location">
    <subcellularLocation>
        <location evidence="1">Membrane</location>
    </subcellularLocation>
</comment>
<evidence type="ECO:0000259" key="9">
    <source>
        <dbReference type="PROSITE" id="PS50112"/>
    </source>
</evidence>
<dbReference type="Pfam" id="PF13185">
    <property type="entry name" value="GAF_2"/>
    <property type="match status" value="1"/>
</dbReference>
<evidence type="ECO:0000259" key="12">
    <source>
        <dbReference type="PROSITE" id="PS50883"/>
    </source>
</evidence>
<dbReference type="InterPro" id="IPR000700">
    <property type="entry name" value="PAS-assoc_C"/>
</dbReference>
<dbReference type="AlphaFoldDB" id="A0A939DHW2"/>
<dbReference type="InterPro" id="IPR052155">
    <property type="entry name" value="Biofilm_reg_signaling"/>
</dbReference>
<dbReference type="NCBIfam" id="TIGR00254">
    <property type="entry name" value="GGDEF"/>
    <property type="match status" value="1"/>
</dbReference>
<dbReference type="InterPro" id="IPR043128">
    <property type="entry name" value="Rev_trsase/Diguanyl_cyclase"/>
</dbReference>
<dbReference type="SMART" id="SM01079">
    <property type="entry name" value="CHASE"/>
    <property type="match status" value="1"/>
</dbReference>
<feature type="transmembrane region" description="Helical" evidence="8">
    <location>
        <begin position="12"/>
        <end position="33"/>
    </location>
</feature>
<dbReference type="Gene3D" id="3.30.450.350">
    <property type="entry name" value="CHASE domain"/>
    <property type="match status" value="1"/>
</dbReference>
<dbReference type="Gene3D" id="3.20.20.450">
    <property type="entry name" value="EAL domain"/>
    <property type="match status" value="1"/>
</dbReference>
<dbReference type="PROSITE" id="PS50112">
    <property type="entry name" value="PAS"/>
    <property type="match status" value="1"/>
</dbReference>
<dbReference type="GO" id="GO:0007165">
    <property type="term" value="P:signal transduction"/>
    <property type="evidence" value="ECO:0007669"/>
    <property type="project" value="UniProtKB-ARBA"/>
</dbReference>
<dbReference type="SMART" id="SM00091">
    <property type="entry name" value="PAS"/>
    <property type="match status" value="1"/>
</dbReference>
<dbReference type="GO" id="GO:0016020">
    <property type="term" value="C:membrane"/>
    <property type="evidence" value="ECO:0007669"/>
    <property type="project" value="UniProtKB-SubCell"/>
</dbReference>
<keyword evidence="4 8" id="KW-0812">Transmembrane</keyword>
<dbReference type="InterPro" id="IPR035919">
    <property type="entry name" value="EAL_sf"/>
</dbReference>
<dbReference type="GO" id="GO:0071111">
    <property type="term" value="F:cyclic-guanylate-specific phosphodiesterase activity"/>
    <property type="evidence" value="ECO:0007669"/>
    <property type="project" value="UniProtKB-EC"/>
</dbReference>
<feature type="domain" description="PAC" evidence="10">
    <location>
        <begin position="617"/>
        <end position="668"/>
    </location>
</feature>
<dbReference type="PANTHER" id="PTHR44757:SF2">
    <property type="entry name" value="BIOFILM ARCHITECTURE MAINTENANCE PROTEIN MBAA"/>
    <property type="match status" value="1"/>
</dbReference>
<dbReference type="PANTHER" id="PTHR44757">
    <property type="entry name" value="DIGUANYLATE CYCLASE DGCP"/>
    <property type="match status" value="1"/>
</dbReference>
<dbReference type="InterPro" id="IPR000160">
    <property type="entry name" value="GGDEF_dom"/>
</dbReference>
<dbReference type="NCBIfam" id="TIGR00229">
    <property type="entry name" value="sensory_box"/>
    <property type="match status" value="1"/>
</dbReference>
<feature type="domain" description="PAS" evidence="9">
    <location>
        <begin position="542"/>
        <end position="612"/>
    </location>
</feature>
<keyword evidence="15" id="KW-1185">Reference proteome</keyword>
<dbReference type="Gene3D" id="3.30.450.20">
    <property type="entry name" value="PAS domain"/>
    <property type="match status" value="1"/>
</dbReference>
<gene>
    <name evidence="14" type="ORF">JYP50_17015</name>
</gene>
<evidence type="ECO:0000256" key="5">
    <source>
        <dbReference type="ARBA" id="ARBA00022989"/>
    </source>
</evidence>
<dbReference type="InterPro" id="IPR003018">
    <property type="entry name" value="GAF"/>
</dbReference>
<dbReference type="CDD" id="cd01948">
    <property type="entry name" value="EAL"/>
    <property type="match status" value="1"/>
</dbReference>
<dbReference type="Pfam" id="PF08448">
    <property type="entry name" value="PAS_4"/>
    <property type="match status" value="1"/>
</dbReference>
<keyword evidence="5 8" id="KW-1133">Transmembrane helix</keyword>
<dbReference type="RefSeq" id="WP_206561755.1">
    <property type="nucleotide sequence ID" value="NZ_JAFKCZ010000013.1"/>
</dbReference>
<dbReference type="PROSITE" id="PS50887">
    <property type="entry name" value="GGDEF"/>
    <property type="match status" value="1"/>
</dbReference>
<evidence type="ECO:0000259" key="10">
    <source>
        <dbReference type="PROSITE" id="PS50113"/>
    </source>
</evidence>
<evidence type="ECO:0000259" key="11">
    <source>
        <dbReference type="PROSITE" id="PS50839"/>
    </source>
</evidence>
<proteinExistence type="predicted"/>
<evidence type="ECO:0000256" key="8">
    <source>
        <dbReference type="SAM" id="Phobius"/>
    </source>
</evidence>
<dbReference type="FunFam" id="3.20.20.450:FF:000001">
    <property type="entry name" value="Cyclic di-GMP phosphodiesterase yahA"/>
    <property type="match status" value="1"/>
</dbReference>
<accession>A0A939DHW2</accession>
<dbReference type="Pfam" id="PF03924">
    <property type="entry name" value="CHASE"/>
    <property type="match status" value="1"/>
</dbReference>
<feature type="domain" description="GGDEF" evidence="13">
    <location>
        <begin position="700"/>
        <end position="832"/>
    </location>
</feature>
<evidence type="ECO:0000259" key="13">
    <source>
        <dbReference type="PROSITE" id="PS50887"/>
    </source>
</evidence>
<evidence type="ECO:0000313" key="14">
    <source>
        <dbReference type="EMBL" id="MBN7798313.1"/>
    </source>
</evidence>
<feature type="domain" description="EAL" evidence="12">
    <location>
        <begin position="841"/>
        <end position="1095"/>
    </location>
</feature>
<evidence type="ECO:0000256" key="4">
    <source>
        <dbReference type="ARBA" id="ARBA00022692"/>
    </source>
</evidence>
<dbReference type="InterPro" id="IPR035965">
    <property type="entry name" value="PAS-like_dom_sf"/>
</dbReference>
<dbReference type="CDD" id="cd00130">
    <property type="entry name" value="PAS"/>
    <property type="match status" value="1"/>
</dbReference>
<dbReference type="EC" id="3.1.4.52" evidence="2"/>
<dbReference type="SMART" id="SM00052">
    <property type="entry name" value="EAL"/>
    <property type="match status" value="1"/>
</dbReference>
<name>A0A939DHW2_9GAMM</name>
<evidence type="ECO:0000256" key="1">
    <source>
        <dbReference type="ARBA" id="ARBA00004370"/>
    </source>
</evidence>
<dbReference type="SMART" id="SM00267">
    <property type="entry name" value="GGDEF"/>
    <property type="match status" value="1"/>
</dbReference>
<reference evidence="14" key="1">
    <citation type="submission" date="2021-02" db="EMBL/GenBank/DDBJ databases">
        <title>PHA producing bacteria isolated from coastal sediment in Guangdong, Shenzhen.</title>
        <authorList>
            <person name="Zheng W."/>
            <person name="Yu S."/>
            <person name="Huang Y."/>
        </authorList>
    </citation>
    <scope>NUCLEOTIDE SEQUENCE</scope>
    <source>
        <strain evidence="14">TN14-10</strain>
    </source>
</reference>
<evidence type="ECO:0000256" key="6">
    <source>
        <dbReference type="ARBA" id="ARBA00023136"/>
    </source>
</evidence>
<dbReference type="InterPro" id="IPR029016">
    <property type="entry name" value="GAF-like_dom_sf"/>
</dbReference>
<evidence type="ECO:0000256" key="2">
    <source>
        <dbReference type="ARBA" id="ARBA00012282"/>
    </source>
</evidence>
<dbReference type="Pfam" id="PF00990">
    <property type="entry name" value="GGDEF"/>
    <property type="match status" value="1"/>
</dbReference>
<organism evidence="14 15">
    <name type="scientific">Parahaliea mediterranea</name>
    <dbReference type="NCBI Taxonomy" id="651086"/>
    <lineage>
        <taxon>Bacteria</taxon>
        <taxon>Pseudomonadati</taxon>
        <taxon>Pseudomonadota</taxon>
        <taxon>Gammaproteobacteria</taxon>
        <taxon>Cellvibrionales</taxon>
        <taxon>Halieaceae</taxon>
        <taxon>Parahaliea</taxon>
    </lineage>
</organism>
<protein>
    <recommendedName>
        <fullName evidence="2">cyclic-guanylate-specific phosphodiesterase</fullName>
        <ecNumber evidence="2">3.1.4.52</ecNumber>
    </recommendedName>
</protein>
<dbReference type="PROSITE" id="PS50883">
    <property type="entry name" value="EAL"/>
    <property type="match status" value="1"/>
</dbReference>
<dbReference type="PROSITE" id="PS50839">
    <property type="entry name" value="CHASE"/>
    <property type="match status" value="1"/>
</dbReference>
<dbReference type="Proteomes" id="UP000664303">
    <property type="component" value="Unassembled WGS sequence"/>
</dbReference>
<feature type="region of interest" description="Disordered" evidence="7">
    <location>
        <begin position="131"/>
        <end position="159"/>
    </location>
</feature>
<comment type="caution">
    <text evidence="14">The sequence shown here is derived from an EMBL/GenBank/DDBJ whole genome shotgun (WGS) entry which is preliminary data.</text>
</comment>
<sequence>MAERLPRVRSRLLPWWISAAVLLAGLLATGYYWQVARDQQRAAFAERFRSDANRVAANMARQLQSFSVVMRGVQGLFQASSHVTHAEFEQYAGALEVTQELVGVQAVAFAAAVPVSAIAEHEAAMRSALGGGYRVHPQPPRETVRDLSVPRPAAPEPAAPELAAPELVAPIAYIHPLDSTNRGALGFDIFTNPLAREAAEHARDSGELTISAPLGLVQDRDREQVRSFVMYLPVYTKGAVPEGVAARRERIAGWVDVPFRMPDFIAGLRDGIPPDIEIEIHDDGLGVPDSLLYRSDGVSAAQRNTVDEVVHRVQLPVGDRRWTVTLASTPAYRVAAGADDLAPGVAAAGSALAAFLAALVFTIARGRDHSERRAARLSHLYHALSEINQAIVRMEREVELFPLACRLAVDYGGMRRAWVGLLTDDGQGFRVTANYPPGSGGARGDGVLPLTGGLARAATGESVVEWSGGDGGRDGGLAQLALPVRRRGEVVALLGVSHESEGAFEDEVMGLLRELADDLGFALDNFDRDAAREASEKALQESRERLSTVLENVGACVYLKDSQGRFTYVNRRIVDLLGVAEADLLGNPVDAFVDVDAARRSRDSDRRVIETGERIEVESEETVVSSGEARTFWNVKIPLRDDSGAIYGICGISTDITERRASEARLRYLSDYDTLTGLPNRRLLEQRARTILDVSRASGEPAALLYLDIDRFKYVNESMGHSVGDDLLQALVARLSAVLDCDATLSRLAADQFFVLAPAVSAEGAIGLAAELLELVSTPVLIAGKRLSLTGSIGIAAFPEHGNSIEQLTQSANVALSQAKRRGGNTYALFDEGLRQQSREALKLQNDLRDALIGGQLQVLYQPQVDIASGRVLGAEALLRWPHPELGEIPPSRFIPLAEEAGLIVDIGKWAMRVAVSQLVSWRRSGLPLESMAVNLSAIQLYREDFCGDIEALVREFGLAEGELELELTERIAMQHSQRTEDTLRCVRKLGVSLSIDDFGTGYSSLGYLKRYPLSKLKIDKSFIDGVLGSPEDAAIVRAIIALAGGLGFTTVAEGVETEAQLDFLRQVGCDTYQGYLFSRPLGARKFEELLASSRRSTG</sequence>
<dbReference type="InterPro" id="IPR042240">
    <property type="entry name" value="CHASE_sf"/>
</dbReference>
<feature type="domain" description="CHASE" evidence="11">
    <location>
        <begin position="156"/>
        <end position="270"/>
    </location>
</feature>
<dbReference type="SUPFAM" id="SSF55781">
    <property type="entry name" value="GAF domain-like"/>
    <property type="match status" value="1"/>
</dbReference>
<dbReference type="InterPro" id="IPR013656">
    <property type="entry name" value="PAS_4"/>
</dbReference>
<keyword evidence="6 8" id="KW-0472">Membrane</keyword>
<dbReference type="InterPro" id="IPR029787">
    <property type="entry name" value="Nucleotide_cyclase"/>
</dbReference>
<dbReference type="EMBL" id="JAFKCZ010000013">
    <property type="protein sequence ID" value="MBN7798313.1"/>
    <property type="molecule type" value="Genomic_DNA"/>
</dbReference>
<dbReference type="CDD" id="cd01949">
    <property type="entry name" value="GGDEF"/>
    <property type="match status" value="1"/>
</dbReference>
<dbReference type="Pfam" id="PF00563">
    <property type="entry name" value="EAL"/>
    <property type="match status" value="1"/>
</dbReference>
<dbReference type="InterPro" id="IPR000014">
    <property type="entry name" value="PAS"/>
</dbReference>
<evidence type="ECO:0000313" key="15">
    <source>
        <dbReference type="Proteomes" id="UP000664303"/>
    </source>
</evidence>
<dbReference type="SUPFAM" id="SSF55785">
    <property type="entry name" value="PYP-like sensor domain (PAS domain)"/>
    <property type="match status" value="1"/>
</dbReference>
<evidence type="ECO:0000256" key="7">
    <source>
        <dbReference type="SAM" id="MobiDB-lite"/>
    </source>
</evidence>
<dbReference type="InterPro" id="IPR006189">
    <property type="entry name" value="CHASE_dom"/>
</dbReference>
<dbReference type="Gene3D" id="3.30.70.270">
    <property type="match status" value="1"/>
</dbReference>